<evidence type="ECO:0000313" key="2">
    <source>
        <dbReference type="Proteomes" id="UP000314294"/>
    </source>
</evidence>
<organism evidence="1 2">
    <name type="scientific">Liparis tanakae</name>
    <name type="common">Tanaka's snailfish</name>
    <dbReference type="NCBI Taxonomy" id="230148"/>
    <lineage>
        <taxon>Eukaryota</taxon>
        <taxon>Metazoa</taxon>
        <taxon>Chordata</taxon>
        <taxon>Craniata</taxon>
        <taxon>Vertebrata</taxon>
        <taxon>Euteleostomi</taxon>
        <taxon>Actinopterygii</taxon>
        <taxon>Neopterygii</taxon>
        <taxon>Teleostei</taxon>
        <taxon>Neoteleostei</taxon>
        <taxon>Acanthomorphata</taxon>
        <taxon>Eupercaria</taxon>
        <taxon>Perciformes</taxon>
        <taxon>Cottioidei</taxon>
        <taxon>Cottales</taxon>
        <taxon>Liparidae</taxon>
        <taxon>Liparis</taxon>
    </lineage>
</organism>
<accession>A0A4Z2EUC2</accession>
<evidence type="ECO:0000313" key="1">
    <source>
        <dbReference type="EMBL" id="TNN32398.1"/>
    </source>
</evidence>
<name>A0A4Z2EUC2_9TELE</name>
<sequence length="203" mass="22585">MRPPKERERGCFLLAAGAPWWWCSIGGVAEVVSLTSCTPDKENKVKAAGRRGEETDLPDELLLLGGVGHVVVDVSEELLQGLLRVLLSRGPVLLRRRRTLQGQRGPPGRGAARRQQLQSWRSVERLLLKLLPLGGSEEIGIESRLEPAGHTSSLRAQWTIPRDHETTTAGVILTLKSFWECLMRNAMLPFSFFRLSFRSVAVI</sequence>
<reference evidence="1 2" key="1">
    <citation type="submission" date="2019-03" db="EMBL/GenBank/DDBJ databases">
        <title>First draft genome of Liparis tanakae, snailfish: a comprehensive survey of snailfish specific genes.</title>
        <authorList>
            <person name="Kim W."/>
            <person name="Song I."/>
            <person name="Jeong J.-H."/>
            <person name="Kim D."/>
            <person name="Kim S."/>
            <person name="Ryu S."/>
            <person name="Song J.Y."/>
            <person name="Lee S.K."/>
        </authorList>
    </citation>
    <scope>NUCLEOTIDE SEQUENCE [LARGE SCALE GENOMIC DNA]</scope>
    <source>
        <tissue evidence="1">Muscle</tissue>
    </source>
</reference>
<dbReference type="Proteomes" id="UP000314294">
    <property type="component" value="Unassembled WGS sequence"/>
</dbReference>
<proteinExistence type="predicted"/>
<dbReference type="AlphaFoldDB" id="A0A4Z2EUC2"/>
<protein>
    <submittedName>
        <fullName evidence="1">Uncharacterized protein</fullName>
    </submittedName>
</protein>
<dbReference type="EMBL" id="SRLO01002718">
    <property type="protein sequence ID" value="TNN32398.1"/>
    <property type="molecule type" value="Genomic_DNA"/>
</dbReference>
<gene>
    <name evidence="1" type="ORF">EYF80_057443</name>
</gene>
<comment type="caution">
    <text evidence="1">The sequence shown here is derived from an EMBL/GenBank/DDBJ whole genome shotgun (WGS) entry which is preliminary data.</text>
</comment>
<keyword evidence="2" id="KW-1185">Reference proteome</keyword>